<evidence type="ECO:0000256" key="1">
    <source>
        <dbReference type="SAM" id="MobiDB-lite"/>
    </source>
</evidence>
<keyword evidence="3" id="KW-1185">Reference proteome</keyword>
<name>A0A1Y2DB88_9BASI</name>
<dbReference type="Proteomes" id="UP000193467">
    <property type="component" value="Unassembled WGS sequence"/>
</dbReference>
<organism evidence="2 3">
    <name type="scientific">Leucosporidium creatinivorum</name>
    <dbReference type="NCBI Taxonomy" id="106004"/>
    <lineage>
        <taxon>Eukaryota</taxon>
        <taxon>Fungi</taxon>
        <taxon>Dikarya</taxon>
        <taxon>Basidiomycota</taxon>
        <taxon>Pucciniomycotina</taxon>
        <taxon>Microbotryomycetes</taxon>
        <taxon>Leucosporidiales</taxon>
        <taxon>Leucosporidium</taxon>
    </lineage>
</organism>
<evidence type="ECO:0000313" key="2">
    <source>
        <dbReference type="EMBL" id="ORY56529.1"/>
    </source>
</evidence>
<feature type="non-terminal residue" evidence="2">
    <location>
        <position position="421"/>
    </location>
</feature>
<gene>
    <name evidence="2" type="ORF">BCR35DRAFT_309772</name>
</gene>
<dbReference type="SUPFAM" id="SSF52047">
    <property type="entry name" value="RNI-like"/>
    <property type="match status" value="1"/>
</dbReference>
<dbReference type="InterPro" id="IPR032675">
    <property type="entry name" value="LRR_dom_sf"/>
</dbReference>
<dbReference type="AlphaFoldDB" id="A0A1Y2DB88"/>
<evidence type="ECO:0008006" key="4">
    <source>
        <dbReference type="Google" id="ProtNLM"/>
    </source>
</evidence>
<reference evidence="2 3" key="1">
    <citation type="submission" date="2016-07" db="EMBL/GenBank/DDBJ databases">
        <title>Pervasive Adenine N6-methylation of Active Genes in Fungi.</title>
        <authorList>
            <consortium name="DOE Joint Genome Institute"/>
            <person name="Mondo S.J."/>
            <person name="Dannebaum R.O."/>
            <person name="Kuo R.C."/>
            <person name="Labutti K."/>
            <person name="Haridas S."/>
            <person name="Kuo A."/>
            <person name="Salamov A."/>
            <person name="Ahrendt S.R."/>
            <person name="Lipzen A."/>
            <person name="Sullivan W."/>
            <person name="Andreopoulos W.B."/>
            <person name="Clum A."/>
            <person name="Lindquist E."/>
            <person name="Daum C."/>
            <person name="Ramamoorthy G.K."/>
            <person name="Gryganskyi A."/>
            <person name="Culley D."/>
            <person name="Magnuson J.K."/>
            <person name="James T.Y."/>
            <person name="O'Malley M.A."/>
            <person name="Stajich J.E."/>
            <person name="Spatafora J.W."/>
            <person name="Visel A."/>
            <person name="Grigoriev I.V."/>
        </authorList>
    </citation>
    <scope>NUCLEOTIDE SEQUENCE [LARGE SCALE GENOMIC DNA]</scope>
    <source>
        <strain evidence="2 3">62-1032</strain>
    </source>
</reference>
<dbReference type="InParanoid" id="A0A1Y2DB88"/>
<sequence>MARDQDATYKWRENCDEDFQAAAASWSENEWHGKSAQALALVDRAWNSVVMPLVFETIESTGCRDKVFGFHLVPKYGVRFVKRVIFGHDDQEEDWQSLLGALHSFANLEHATFSYDAGVALFEAEAKAEPEGDQAMFREALRRVAPSIRSLQLRYMGAHAIVWMIPSFTNLRRLEWTVSEDEPEGIPDLRPVVYTLAHCSTLEHLSLGEDVESLLAHLAGEDAEPFSWPSLRSLELKDITFFDMDLWKLIQRFEESLEVLSIGVAQGYLAEEIVKKSQTPLPAFSNLRRLQVKASSPFNISRILQLFSLSPLRHLVVSVAGNGIESSSWSSPPSTALLENILRLFPTHLQSIHLKFHLRNTGIHHLHALAPAFTSLASARNISLSLDPSYDVFFHRQKHDADPGTRRERTNRRCDGVDEVL</sequence>
<protein>
    <recommendedName>
        <fullName evidence="4">F-box domain-containing protein</fullName>
    </recommendedName>
</protein>
<dbReference type="EMBL" id="MCGR01000085">
    <property type="protein sequence ID" value="ORY56529.1"/>
    <property type="molecule type" value="Genomic_DNA"/>
</dbReference>
<comment type="caution">
    <text evidence="2">The sequence shown here is derived from an EMBL/GenBank/DDBJ whole genome shotgun (WGS) entry which is preliminary data.</text>
</comment>
<dbReference type="Gene3D" id="3.80.10.10">
    <property type="entry name" value="Ribonuclease Inhibitor"/>
    <property type="match status" value="1"/>
</dbReference>
<proteinExistence type="predicted"/>
<accession>A0A1Y2DB88</accession>
<feature type="region of interest" description="Disordered" evidence="1">
    <location>
        <begin position="400"/>
        <end position="421"/>
    </location>
</feature>
<evidence type="ECO:0000313" key="3">
    <source>
        <dbReference type="Proteomes" id="UP000193467"/>
    </source>
</evidence>